<dbReference type="GO" id="GO:0033539">
    <property type="term" value="P:fatty acid beta-oxidation using acyl-CoA dehydrogenase"/>
    <property type="evidence" value="ECO:0007669"/>
    <property type="project" value="TreeGrafter"/>
</dbReference>
<evidence type="ECO:0000313" key="4">
    <source>
        <dbReference type="Proteomes" id="UP000217999"/>
    </source>
</evidence>
<dbReference type="Proteomes" id="UP000217999">
    <property type="component" value="Unassembled WGS sequence"/>
</dbReference>
<dbReference type="InterPro" id="IPR036250">
    <property type="entry name" value="AcylCo_DH-like_C"/>
</dbReference>
<comment type="caution">
    <text evidence="3">The sequence shown here is derived from an EMBL/GenBank/DDBJ whole genome shotgun (WGS) entry which is preliminary data.</text>
</comment>
<dbReference type="InterPro" id="IPR050741">
    <property type="entry name" value="Acyl-CoA_dehydrogenase"/>
</dbReference>
<evidence type="ECO:0000259" key="2">
    <source>
        <dbReference type="Pfam" id="PF08028"/>
    </source>
</evidence>
<dbReference type="AlphaFoldDB" id="A0A2A2AAN2"/>
<dbReference type="GO" id="GO:0050660">
    <property type="term" value="F:flavin adenine dinucleotide binding"/>
    <property type="evidence" value="ECO:0007669"/>
    <property type="project" value="InterPro"/>
</dbReference>
<dbReference type="SUPFAM" id="SSF56645">
    <property type="entry name" value="Acyl-CoA dehydrogenase NM domain-like"/>
    <property type="match status" value="1"/>
</dbReference>
<reference evidence="3 4" key="1">
    <citation type="submission" date="2017-08" db="EMBL/GenBank/DDBJ databases">
        <title>WGS of Clinical strains of the CDC Group NO-1 linked to zoonotic infections in humans.</title>
        <authorList>
            <person name="Bernier A.-M."/>
            <person name="Bernard K."/>
        </authorList>
    </citation>
    <scope>NUCLEOTIDE SEQUENCE [LARGE SCALE GENOMIC DNA]</scope>
    <source>
        <strain evidence="3 4">NML03-0146</strain>
    </source>
</reference>
<gene>
    <name evidence="3" type="ORF">CK620_07020</name>
</gene>
<dbReference type="GO" id="GO:0016712">
    <property type="term" value="F:oxidoreductase activity, acting on paired donors, with incorporation or reduction of molecular oxygen, reduced flavin or flavoprotein as one donor, and incorporation of one atom of oxygen"/>
    <property type="evidence" value="ECO:0007669"/>
    <property type="project" value="TreeGrafter"/>
</dbReference>
<dbReference type="GO" id="GO:0003995">
    <property type="term" value="F:acyl-CoA dehydrogenase activity"/>
    <property type="evidence" value="ECO:0007669"/>
    <property type="project" value="TreeGrafter"/>
</dbReference>
<dbReference type="SUPFAM" id="SSF47203">
    <property type="entry name" value="Acyl-CoA dehydrogenase C-terminal domain-like"/>
    <property type="match status" value="1"/>
</dbReference>
<dbReference type="RefSeq" id="WP_095549908.1">
    <property type="nucleotide sequence ID" value="NZ_NSJF01000003.1"/>
</dbReference>
<dbReference type="InterPro" id="IPR046373">
    <property type="entry name" value="Acyl-CoA_Oxase/DH_mid-dom_sf"/>
</dbReference>
<dbReference type="InterPro" id="IPR013107">
    <property type="entry name" value="Acyl-CoA_DH_C"/>
</dbReference>
<name>A0A2A2AAN2_9BURK</name>
<sequence length="412" mass="44561">MTDVTATHQRLTVTQAPVPDATAELIERVHQVGARLREQAVVADRERDLPLASVEALEQADVWRISALKRYGGYEGGARMLLDVARTVAYYDPAAAWCVVISNGSVMLANRFGDAVLDEVFANGPIRAASIFAQPQGTATPDGDGWRITGKWPFASNSSHAEWALGILFIQDSEAAPANQTVPQVGFVLMHRSEYRLEDTWFTIGMRGSGSNTMATENLWVPRDRVITFEQLMGPGMEQDGSATFGRRLTPHLTMSTTIQAPSLGAAYAALDHVVELAGKRGITYTHYKRQIDSGAFVQNLGMVSAKVDGARLLLERAADAIDAAACGVVPIPLEYRAAHRGGIGHAGHELVDAVNDLCWLHGTAAFAENSLLGRMWRDINTGTRHASITAPMGYELHGNALTGTPYISLKL</sequence>
<dbReference type="PANTHER" id="PTHR48083">
    <property type="entry name" value="MEDIUM-CHAIN SPECIFIC ACYL-COA DEHYDROGENASE, MITOCHONDRIAL-RELATED"/>
    <property type="match status" value="1"/>
</dbReference>
<dbReference type="EMBL" id="NSJF01000003">
    <property type="protein sequence ID" value="PAT34876.1"/>
    <property type="molecule type" value="Genomic_DNA"/>
</dbReference>
<dbReference type="InterPro" id="IPR037069">
    <property type="entry name" value="AcylCoA_DH/ox_N_sf"/>
</dbReference>
<dbReference type="Gene3D" id="2.40.110.10">
    <property type="entry name" value="Butyryl-CoA Dehydrogenase, subunit A, domain 2"/>
    <property type="match status" value="1"/>
</dbReference>
<evidence type="ECO:0000313" key="3">
    <source>
        <dbReference type="EMBL" id="PAT34876.1"/>
    </source>
</evidence>
<dbReference type="GO" id="GO:0005737">
    <property type="term" value="C:cytoplasm"/>
    <property type="evidence" value="ECO:0007669"/>
    <property type="project" value="TreeGrafter"/>
</dbReference>
<proteinExistence type="predicted"/>
<evidence type="ECO:0000256" key="1">
    <source>
        <dbReference type="ARBA" id="ARBA00023002"/>
    </source>
</evidence>
<protein>
    <submittedName>
        <fullName evidence="3">Acyl-CoA dehydrogenase</fullName>
    </submittedName>
</protein>
<dbReference type="InterPro" id="IPR009100">
    <property type="entry name" value="AcylCoA_DH/oxidase_NM_dom_sf"/>
</dbReference>
<dbReference type="Gene3D" id="1.20.140.10">
    <property type="entry name" value="Butyryl-CoA Dehydrogenase, subunit A, domain 3"/>
    <property type="match status" value="1"/>
</dbReference>
<dbReference type="Pfam" id="PF08028">
    <property type="entry name" value="Acyl-CoA_dh_2"/>
    <property type="match status" value="1"/>
</dbReference>
<accession>A0A2A2AAN2</accession>
<dbReference type="Gene3D" id="1.10.540.10">
    <property type="entry name" value="Acyl-CoA dehydrogenase/oxidase, N-terminal domain"/>
    <property type="match status" value="1"/>
</dbReference>
<feature type="domain" description="Acyl-CoA dehydrogenase C-terminal" evidence="2">
    <location>
        <begin position="258"/>
        <end position="389"/>
    </location>
</feature>
<organism evidence="3 4">
    <name type="scientific">Vandammella animalimorsus</name>
    <dbReference type="NCBI Taxonomy" id="2029117"/>
    <lineage>
        <taxon>Bacteria</taxon>
        <taxon>Pseudomonadati</taxon>
        <taxon>Pseudomonadota</taxon>
        <taxon>Betaproteobacteria</taxon>
        <taxon>Burkholderiales</taxon>
        <taxon>Comamonadaceae</taxon>
        <taxon>Vandammella</taxon>
    </lineage>
</organism>
<keyword evidence="1" id="KW-0560">Oxidoreductase</keyword>
<dbReference type="PANTHER" id="PTHR48083:SF19">
    <property type="entry name" value="FLAVIN-DEPENDENT MONOOXYGENASE, OXYGENASE SUBUNIT HSAA"/>
    <property type="match status" value="1"/>
</dbReference>
<dbReference type="PIRSF" id="PIRSF016578">
    <property type="entry name" value="HsaA"/>
    <property type="match status" value="1"/>
</dbReference>